<dbReference type="AlphaFoldDB" id="A0A8T0MF74"/>
<reference evidence="3" key="1">
    <citation type="submission" date="2020-05" db="EMBL/GenBank/DDBJ databases">
        <title>WGS assembly of Panicum virgatum.</title>
        <authorList>
            <person name="Lovell J.T."/>
            <person name="Jenkins J."/>
            <person name="Shu S."/>
            <person name="Juenger T.E."/>
            <person name="Schmutz J."/>
        </authorList>
    </citation>
    <scope>NUCLEOTIDE SEQUENCE</scope>
    <source>
        <strain evidence="3">AP13</strain>
    </source>
</reference>
<evidence type="ECO:0000256" key="2">
    <source>
        <dbReference type="SAM" id="Phobius"/>
    </source>
</evidence>
<organism evidence="3 4">
    <name type="scientific">Panicum virgatum</name>
    <name type="common">Blackwell switchgrass</name>
    <dbReference type="NCBI Taxonomy" id="38727"/>
    <lineage>
        <taxon>Eukaryota</taxon>
        <taxon>Viridiplantae</taxon>
        <taxon>Streptophyta</taxon>
        <taxon>Embryophyta</taxon>
        <taxon>Tracheophyta</taxon>
        <taxon>Spermatophyta</taxon>
        <taxon>Magnoliopsida</taxon>
        <taxon>Liliopsida</taxon>
        <taxon>Poales</taxon>
        <taxon>Poaceae</taxon>
        <taxon>PACMAD clade</taxon>
        <taxon>Panicoideae</taxon>
        <taxon>Panicodae</taxon>
        <taxon>Paniceae</taxon>
        <taxon>Panicinae</taxon>
        <taxon>Panicum</taxon>
        <taxon>Panicum sect. Hiantes</taxon>
    </lineage>
</organism>
<evidence type="ECO:0000256" key="1">
    <source>
        <dbReference type="SAM" id="MobiDB-lite"/>
    </source>
</evidence>
<evidence type="ECO:0000313" key="3">
    <source>
        <dbReference type="EMBL" id="KAG2535981.1"/>
    </source>
</evidence>
<gene>
    <name evidence="3" type="ORF">PVAP13_9NG146673</name>
</gene>
<feature type="region of interest" description="Disordered" evidence="1">
    <location>
        <begin position="124"/>
        <end position="144"/>
    </location>
</feature>
<accession>A0A8T0MF74</accession>
<protein>
    <submittedName>
        <fullName evidence="3">Uncharacterized protein</fullName>
    </submittedName>
</protein>
<dbReference type="Proteomes" id="UP000823388">
    <property type="component" value="Chromosome 9N"/>
</dbReference>
<dbReference type="EMBL" id="CM029054">
    <property type="protein sequence ID" value="KAG2535981.1"/>
    <property type="molecule type" value="Genomic_DNA"/>
</dbReference>
<keyword evidence="2" id="KW-0472">Membrane</keyword>
<sequence>MTAAVPWALAAVRRSLQEGAASVVEMTAAVPWALAAVRRSLQEGAASAASYARRAPHPQQQGAAARPEATTVRSVETLVVIVAAIVLAAVLAGVLARVCGGRYVVPSGDDRDVEGWVERRCRSCLDSGLPPSPSPGPSKTGEAK</sequence>
<comment type="caution">
    <text evidence="3">The sequence shown here is derived from an EMBL/GenBank/DDBJ whole genome shotgun (WGS) entry which is preliminary data.</text>
</comment>
<dbReference type="PANTHER" id="PTHR33429">
    <property type="entry name" value="OS02G0708000 PROTEIN-RELATED"/>
    <property type="match status" value="1"/>
</dbReference>
<feature type="region of interest" description="Disordered" evidence="1">
    <location>
        <begin position="48"/>
        <end position="68"/>
    </location>
</feature>
<proteinExistence type="predicted"/>
<feature type="transmembrane region" description="Helical" evidence="2">
    <location>
        <begin position="77"/>
        <end position="96"/>
    </location>
</feature>
<keyword evidence="4" id="KW-1185">Reference proteome</keyword>
<evidence type="ECO:0000313" key="4">
    <source>
        <dbReference type="Proteomes" id="UP000823388"/>
    </source>
</evidence>
<keyword evidence="2" id="KW-1133">Transmembrane helix</keyword>
<keyword evidence="2" id="KW-0812">Transmembrane</keyword>
<dbReference type="PANTHER" id="PTHR33429:SF19">
    <property type="entry name" value="FISSION REGULATOR-LIKE PROTEIN"/>
    <property type="match status" value="1"/>
</dbReference>
<dbReference type="OrthoDB" id="1934079at2759"/>
<name>A0A8T0MF74_PANVG</name>